<dbReference type="HOGENOM" id="CLU_2816257_0_0_1"/>
<gene>
    <name evidence="1" type="ordered locus">MTR_4g063480</name>
</gene>
<keyword evidence="3" id="KW-1185">Reference proteome</keyword>
<organism evidence="1 3">
    <name type="scientific">Medicago truncatula</name>
    <name type="common">Barrel medic</name>
    <name type="synonym">Medicago tribuloides</name>
    <dbReference type="NCBI Taxonomy" id="3880"/>
    <lineage>
        <taxon>Eukaryota</taxon>
        <taxon>Viridiplantae</taxon>
        <taxon>Streptophyta</taxon>
        <taxon>Embryophyta</taxon>
        <taxon>Tracheophyta</taxon>
        <taxon>Spermatophyta</taxon>
        <taxon>Magnoliopsida</taxon>
        <taxon>eudicotyledons</taxon>
        <taxon>Gunneridae</taxon>
        <taxon>Pentapetalae</taxon>
        <taxon>rosids</taxon>
        <taxon>fabids</taxon>
        <taxon>Fabales</taxon>
        <taxon>Fabaceae</taxon>
        <taxon>Papilionoideae</taxon>
        <taxon>50 kb inversion clade</taxon>
        <taxon>NPAAA clade</taxon>
        <taxon>Hologalegina</taxon>
        <taxon>IRL clade</taxon>
        <taxon>Trifolieae</taxon>
        <taxon>Medicago</taxon>
    </lineage>
</organism>
<evidence type="ECO:0000313" key="3">
    <source>
        <dbReference type="Proteomes" id="UP000002051"/>
    </source>
</evidence>
<evidence type="ECO:0000313" key="1">
    <source>
        <dbReference type="EMBL" id="AES88844.1"/>
    </source>
</evidence>
<reference evidence="1 3" key="1">
    <citation type="journal article" date="2011" name="Nature">
        <title>The Medicago genome provides insight into the evolution of rhizobial symbioses.</title>
        <authorList>
            <person name="Young N.D."/>
            <person name="Debelle F."/>
            <person name="Oldroyd G.E."/>
            <person name="Geurts R."/>
            <person name="Cannon S.B."/>
            <person name="Udvardi M.K."/>
            <person name="Benedito V.A."/>
            <person name="Mayer K.F."/>
            <person name="Gouzy J."/>
            <person name="Schoof H."/>
            <person name="Van de Peer Y."/>
            <person name="Proost S."/>
            <person name="Cook D.R."/>
            <person name="Meyers B.C."/>
            <person name="Spannagl M."/>
            <person name="Cheung F."/>
            <person name="De Mita S."/>
            <person name="Krishnakumar V."/>
            <person name="Gundlach H."/>
            <person name="Zhou S."/>
            <person name="Mudge J."/>
            <person name="Bharti A.K."/>
            <person name="Murray J.D."/>
            <person name="Naoumkina M.A."/>
            <person name="Rosen B."/>
            <person name="Silverstein K.A."/>
            <person name="Tang H."/>
            <person name="Rombauts S."/>
            <person name="Zhao P.X."/>
            <person name="Zhou P."/>
            <person name="Barbe V."/>
            <person name="Bardou P."/>
            <person name="Bechner M."/>
            <person name="Bellec A."/>
            <person name="Berger A."/>
            <person name="Berges H."/>
            <person name="Bidwell S."/>
            <person name="Bisseling T."/>
            <person name="Choisne N."/>
            <person name="Couloux A."/>
            <person name="Denny R."/>
            <person name="Deshpande S."/>
            <person name="Dai X."/>
            <person name="Doyle J.J."/>
            <person name="Dudez A.M."/>
            <person name="Farmer A.D."/>
            <person name="Fouteau S."/>
            <person name="Franken C."/>
            <person name="Gibelin C."/>
            <person name="Gish J."/>
            <person name="Goldstein S."/>
            <person name="Gonzalez A.J."/>
            <person name="Green P.J."/>
            <person name="Hallab A."/>
            <person name="Hartog M."/>
            <person name="Hua A."/>
            <person name="Humphray S.J."/>
            <person name="Jeong D.H."/>
            <person name="Jing Y."/>
            <person name="Jocker A."/>
            <person name="Kenton S.M."/>
            <person name="Kim D.J."/>
            <person name="Klee K."/>
            <person name="Lai H."/>
            <person name="Lang C."/>
            <person name="Lin S."/>
            <person name="Macmil S.L."/>
            <person name="Magdelenat G."/>
            <person name="Matthews L."/>
            <person name="McCorrison J."/>
            <person name="Monaghan E.L."/>
            <person name="Mun J.H."/>
            <person name="Najar F.Z."/>
            <person name="Nicholson C."/>
            <person name="Noirot C."/>
            <person name="O'Bleness M."/>
            <person name="Paule C.R."/>
            <person name="Poulain J."/>
            <person name="Prion F."/>
            <person name="Qin B."/>
            <person name="Qu C."/>
            <person name="Retzel E.F."/>
            <person name="Riddle C."/>
            <person name="Sallet E."/>
            <person name="Samain S."/>
            <person name="Samson N."/>
            <person name="Sanders I."/>
            <person name="Saurat O."/>
            <person name="Scarpelli C."/>
            <person name="Schiex T."/>
            <person name="Segurens B."/>
            <person name="Severin A.J."/>
            <person name="Sherrier D.J."/>
            <person name="Shi R."/>
            <person name="Sims S."/>
            <person name="Singer S.R."/>
            <person name="Sinharoy S."/>
            <person name="Sterck L."/>
            <person name="Viollet A."/>
            <person name="Wang B.B."/>
            <person name="Wang K."/>
            <person name="Wang M."/>
            <person name="Wang X."/>
            <person name="Warfsmann J."/>
            <person name="Weissenbach J."/>
            <person name="White D.D."/>
            <person name="White J.D."/>
            <person name="Wiley G.B."/>
            <person name="Wincker P."/>
            <person name="Xing Y."/>
            <person name="Yang L."/>
            <person name="Yao Z."/>
            <person name="Ying F."/>
            <person name="Zhai J."/>
            <person name="Zhou L."/>
            <person name="Zuber A."/>
            <person name="Denarie J."/>
            <person name="Dixon R.A."/>
            <person name="May G.D."/>
            <person name="Schwartz D.C."/>
            <person name="Rogers J."/>
            <person name="Quetier F."/>
            <person name="Town C.D."/>
            <person name="Roe B.A."/>
        </authorList>
    </citation>
    <scope>NUCLEOTIDE SEQUENCE [LARGE SCALE GENOMIC DNA]</scope>
    <source>
        <strain evidence="1">A17</strain>
        <strain evidence="2 3">cv. Jemalong A17</strain>
    </source>
</reference>
<reference evidence="2" key="3">
    <citation type="submission" date="2015-04" db="UniProtKB">
        <authorList>
            <consortium name="EnsemblPlants"/>
        </authorList>
    </citation>
    <scope>IDENTIFICATION</scope>
    <source>
        <strain evidence="2">cv. Jemalong A17</strain>
    </source>
</reference>
<sequence>MRGGCLQRSGVPIQTIIMVPINVIQSWWMVTILTIIISSNGCANDTTPLHYIRGLFTVPKGTIFFYN</sequence>
<dbReference type="Proteomes" id="UP000002051">
    <property type="component" value="Chromosome 4"/>
</dbReference>
<keyword evidence="1" id="KW-0472">Membrane</keyword>
<name>G7JTS5_MEDTR</name>
<dbReference type="PaxDb" id="3880-AES88844"/>
<reference evidence="1 3" key="2">
    <citation type="journal article" date="2014" name="BMC Genomics">
        <title>An improved genome release (version Mt4.0) for the model legume Medicago truncatula.</title>
        <authorList>
            <person name="Tang H."/>
            <person name="Krishnakumar V."/>
            <person name="Bidwell S."/>
            <person name="Rosen B."/>
            <person name="Chan A."/>
            <person name="Zhou S."/>
            <person name="Gentzbittel L."/>
            <person name="Childs K.L."/>
            <person name="Yandell M."/>
            <person name="Gundlach H."/>
            <person name="Mayer K.F."/>
            <person name="Schwartz D.C."/>
            <person name="Town C.D."/>
        </authorList>
    </citation>
    <scope>GENOME REANNOTATION</scope>
    <source>
        <strain evidence="2 3">cv. Jemalong A17</strain>
    </source>
</reference>
<keyword evidence="1" id="KW-0812">Transmembrane</keyword>
<proteinExistence type="predicted"/>
<dbReference type="AlphaFoldDB" id="G7JTS5"/>
<accession>G7JTS5</accession>
<evidence type="ECO:0000313" key="2">
    <source>
        <dbReference type="EnsemblPlants" id="AES88844"/>
    </source>
</evidence>
<dbReference type="EMBL" id="CM001220">
    <property type="protein sequence ID" value="AES88844.1"/>
    <property type="molecule type" value="Genomic_DNA"/>
</dbReference>
<protein>
    <submittedName>
        <fullName evidence="1">Transmembrane protein, putative</fullName>
    </submittedName>
</protein>
<dbReference type="EnsemblPlants" id="AES88844">
    <property type="protein sequence ID" value="AES88844"/>
    <property type="gene ID" value="MTR_4g063480"/>
</dbReference>